<dbReference type="Pfam" id="PF02378">
    <property type="entry name" value="PTS_EIIC"/>
    <property type="match status" value="1"/>
</dbReference>
<evidence type="ECO:0000256" key="8">
    <source>
        <dbReference type="PIRNR" id="PIRNR006351"/>
    </source>
</evidence>
<dbReference type="AlphaFoldDB" id="A0A940SXT5"/>
<feature type="transmembrane region" description="Helical" evidence="9">
    <location>
        <begin position="378"/>
        <end position="397"/>
    </location>
</feature>
<dbReference type="InterPro" id="IPR003352">
    <property type="entry name" value="PTS_EIIC"/>
</dbReference>
<accession>A0A940SXT5</accession>
<comment type="function">
    <text evidence="8">The phosphoenolpyruvate-dependent sugar phosphotransferase system (PTS), a major carbohydrate active -transport system, catalyzes the phosphorylation of incoming sugar substrates concomitant with their translocation across the cell membrane.</text>
</comment>
<dbReference type="GO" id="GO:0005886">
    <property type="term" value="C:plasma membrane"/>
    <property type="evidence" value="ECO:0007669"/>
    <property type="project" value="UniProtKB-SubCell"/>
</dbReference>
<dbReference type="EMBL" id="JAEEGA010000011">
    <property type="protein sequence ID" value="MBP1042703.1"/>
    <property type="molecule type" value="Genomic_DNA"/>
</dbReference>
<proteinExistence type="predicted"/>
<dbReference type="PANTHER" id="PTHR33989">
    <property type="match status" value="1"/>
</dbReference>
<dbReference type="PANTHER" id="PTHR33989:SF4">
    <property type="entry name" value="PTS SYSTEM N,N'-DIACETYLCHITOBIOSE-SPECIFIC EIIC COMPONENT"/>
    <property type="match status" value="1"/>
</dbReference>
<feature type="transmembrane region" description="Helical" evidence="9">
    <location>
        <begin position="169"/>
        <end position="189"/>
    </location>
</feature>
<evidence type="ECO:0000256" key="5">
    <source>
        <dbReference type="ARBA" id="ARBA00022692"/>
    </source>
</evidence>
<comment type="caution">
    <text evidence="11">The sequence shown here is derived from an EMBL/GenBank/DDBJ whole genome shotgun (WGS) entry which is preliminary data.</text>
</comment>
<dbReference type="GO" id="GO:1901264">
    <property type="term" value="P:carbohydrate derivative transport"/>
    <property type="evidence" value="ECO:0007669"/>
    <property type="project" value="TreeGrafter"/>
</dbReference>
<evidence type="ECO:0000256" key="2">
    <source>
        <dbReference type="ARBA" id="ARBA00022448"/>
    </source>
</evidence>
<sequence length="426" mass="46068">MNRMILAKLEQSFLPILLKVGENKRLIAIRNGITLTIPFTIVGSIFLIIGNLPINAWTDFIEPISAQLNAPVSVTFGVLGLVSAIGIGYNMGKEFEVDPISNTVITTIAFLLATLTDEFAINIDSLGATGMFTAIIVSLFTTEVFRFFVSKNIVIKMPDGVPPSVAQSFSSLIPAGAIIATIWVIRVLMGVDVNEVIQFIFKPLVFGLSTLPGLMVYTLLVCFLWSCGIHGDNVLSGIASPIFLGYLAANTLAFQKGQPIPYEIADGFWILFMCLGGTGSTLGLVLAMLRSRSKMYRSLGKMALPSAIFCINEPVIFGFPIVMNPIMMIPFVATPMILGTATFLLMKIGLVGKIVFQVPWTIPPIIGPYLATNGSVGAAIWSACTIVIAYLIYLPFFKMAEKKQVLLEAGESEQEAMAEIAQTVES</sequence>
<evidence type="ECO:0000256" key="1">
    <source>
        <dbReference type="ARBA" id="ARBA00004651"/>
    </source>
</evidence>
<keyword evidence="4 8" id="KW-0762">Sugar transport</keyword>
<dbReference type="InterPro" id="IPR051088">
    <property type="entry name" value="PTS_Sugar-EIIC/EIIB"/>
</dbReference>
<keyword evidence="12" id="KW-1185">Reference proteome</keyword>
<evidence type="ECO:0000259" key="10">
    <source>
        <dbReference type="PROSITE" id="PS51105"/>
    </source>
</evidence>
<name>A0A940SXT5_9ENTE</name>
<evidence type="ECO:0000256" key="9">
    <source>
        <dbReference type="SAM" id="Phobius"/>
    </source>
</evidence>
<keyword evidence="5 9" id="KW-0812">Transmembrane</keyword>
<keyword evidence="6 9" id="KW-1133">Transmembrane helix</keyword>
<feature type="transmembrane region" description="Helical" evidence="9">
    <location>
        <begin position="129"/>
        <end position="149"/>
    </location>
</feature>
<dbReference type="InterPro" id="IPR004501">
    <property type="entry name" value="PTS_EIIC_3"/>
</dbReference>
<dbReference type="Proteomes" id="UP000674938">
    <property type="component" value="Unassembled WGS sequence"/>
</dbReference>
<dbReference type="PIRSF" id="PIRSF006351">
    <property type="entry name" value="PTS_EIIC-Cellobiose"/>
    <property type="match status" value="1"/>
</dbReference>
<organism evidence="11 12">
    <name type="scientific">Vagococcus allomyrinae</name>
    <dbReference type="NCBI Taxonomy" id="2794353"/>
    <lineage>
        <taxon>Bacteria</taxon>
        <taxon>Bacillati</taxon>
        <taxon>Bacillota</taxon>
        <taxon>Bacilli</taxon>
        <taxon>Lactobacillales</taxon>
        <taxon>Enterococcaceae</taxon>
        <taxon>Vagococcus</taxon>
    </lineage>
</organism>
<dbReference type="GO" id="GO:0009401">
    <property type="term" value="P:phosphoenolpyruvate-dependent sugar phosphotransferase system"/>
    <property type="evidence" value="ECO:0007669"/>
    <property type="project" value="InterPro"/>
</dbReference>
<gene>
    <name evidence="11" type="ORF">I6N95_16930</name>
</gene>
<dbReference type="InterPro" id="IPR004796">
    <property type="entry name" value="PTS_IIC_cello"/>
</dbReference>
<evidence type="ECO:0000256" key="4">
    <source>
        <dbReference type="ARBA" id="ARBA00022597"/>
    </source>
</evidence>
<evidence type="ECO:0000256" key="6">
    <source>
        <dbReference type="ARBA" id="ARBA00022989"/>
    </source>
</evidence>
<keyword evidence="7 8" id="KW-0472">Membrane</keyword>
<feature type="transmembrane region" description="Helical" evidence="9">
    <location>
        <begin position="33"/>
        <end position="54"/>
    </location>
</feature>
<evidence type="ECO:0000256" key="7">
    <source>
        <dbReference type="ARBA" id="ARBA00023136"/>
    </source>
</evidence>
<feature type="transmembrane region" description="Helical" evidence="9">
    <location>
        <begin position="104"/>
        <end position="123"/>
    </location>
</feature>
<evidence type="ECO:0000256" key="3">
    <source>
        <dbReference type="ARBA" id="ARBA00022475"/>
    </source>
</evidence>
<dbReference type="NCBIfam" id="TIGR00410">
    <property type="entry name" value="lacE"/>
    <property type="match status" value="1"/>
</dbReference>
<keyword evidence="3 8" id="KW-1003">Cell membrane</keyword>
<evidence type="ECO:0000313" key="12">
    <source>
        <dbReference type="Proteomes" id="UP000674938"/>
    </source>
</evidence>
<dbReference type="GO" id="GO:0008982">
    <property type="term" value="F:protein-N(PI)-phosphohistidine-sugar phosphotransferase activity"/>
    <property type="evidence" value="ECO:0007669"/>
    <property type="project" value="UniProtKB-UniRule"/>
</dbReference>
<reference evidence="11" key="1">
    <citation type="submission" date="2020-12" db="EMBL/GenBank/DDBJ databases">
        <title>Vagococcus allomyrinae sp. nov. and Enterococcus lavae sp. nov., isolated from the larvae of Allomyrina dichotoma.</title>
        <authorList>
            <person name="Lee S.D."/>
        </authorList>
    </citation>
    <scope>NUCLEOTIDE SEQUENCE</scope>
    <source>
        <strain evidence="11">BWB3-3</strain>
    </source>
</reference>
<feature type="transmembrane region" description="Helical" evidence="9">
    <location>
        <begin position="74"/>
        <end position="92"/>
    </location>
</feature>
<feature type="domain" description="PTS EIIC type-3" evidence="10">
    <location>
        <begin position="9"/>
        <end position="396"/>
    </location>
</feature>
<feature type="transmembrane region" description="Helical" evidence="9">
    <location>
        <begin position="267"/>
        <end position="290"/>
    </location>
</feature>
<comment type="subcellular location">
    <subcellularLocation>
        <location evidence="1">Cell membrane</location>
        <topology evidence="1">Multi-pass membrane protein</topology>
    </subcellularLocation>
</comment>
<keyword evidence="2 8" id="KW-0813">Transport</keyword>
<dbReference type="PROSITE" id="PS51105">
    <property type="entry name" value="PTS_EIIC_TYPE_3"/>
    <property type="match status" value="1"/>
</dbReference>
<evidence type="ECO:0000313" key="11">
    <source>
        <dbReference type="EMBL" id="MBP1042703.1"/>
    </source>
</evidence>
<feature type="transmembrane region" description="Helical" evidence="9">
    <location>
        <begin position="234"/>
        <end position="255"/>
    </location>
</feature>
<feature type="transmembrane region" description="Helical" evidence="9">
    <location>
        <begin position="204"/>
        <end position="227"/>
    </location>
</feature>
<protein>
    <recommendedName>
        <fullName evidence="8">Permease IIC component</fullName>
    </recommendedName>
</protein>